<gene>
    <name evidence="4" type="ORF">U14_01434</name>
</gene>
<keyword evidence="5" id="KW-1185">Reference proteome</keyword>
<dbReference type="PANTHER" id="PTHR46517">
    <property type="entry name" value="FRUCTOSE-2,6-BISPHOSPHATASE TIGAR"/>
    <property type="match status" value="1"/>
</dbReference>
<reference evidence="4" key="1">
    <citation type="journal article" date="2015" name="PeerJ">
        <title>First genomic representation of candidate bacterial phylum KSB3 points to enhanced environmental sensing as a trigger of wastewater bulking.</title>
        <authorList>
            <person name="Sekiguchi Y."/>
            <person name="Ohashi A."/>
            <person name="Parks D.H."/>
            <person name="Yamauchi T."/>
            <person name="Tyson G.W."/>
            <person name="Hugenholtz P."/>
        </authorList>
    </citation>
    <scope>NUCLEOTIDE SEQUENCE [LARGE SCALE GENOMIC DNA]</scope>
</reference>
<proteinExistence type="predicted"/>
<feature type="binding site" evidence="3">
    <location>
        <position position="62"/>
    </location>
    <ligand>
        <name>substrate</name>
    </ligand>
</feature>
<evidence type="ECO:0000313" key="5">
    <source>
        <dbReference type="Proteomes" id="UP000030700"/>
    </source>
</evidence>
<protein>
    <submittedName>
        <fullName evidence="4">Phosphoglycerate mutase</fullName>
    </submittedName>
</protein>
<name>A0A0S6VWB2_9BACT</name>
<feature type="active site" description="Tele-phosphohistidine intermediate" evidence="2">
    <location>
        <position position="13"/>
    </location>
</feature>
<dbReference type="GO" id="GO:0005829">
    <property type="term" value="C:cytosol"/>
    <property type="evidence" value="ECO:0007669"/>
    <property type="project" value="TreeGrafter"/>
</dbReference>
<dbReference type="HOGENOM" id="CLU_033323_8_4_0"/>
<dbReference type="SMART" id="SM00855">
    <property type="entry name" value="PGAM"/>
    <property type="match status" value="1"/>
</dbReference>
<dbReference type="GO" id="GO:0043456">
    <property type="term" value="P:regulation of pentose-phosphate shunt"/>
    <property type="evidence" value="ECO:0007669"/>
    <property type="project" value="TreeGrafter"/>
</dbReference>
<feature type="binding site" evidence="3">
    <location>
        <begin position="86"/>
        <end position="89"/>
    </location>
    <ligand>
        <name>substrate</name>
    </ligand>
</feature>
<dbReference type="InterPro" id="IPR013078">
    <property type="entry name" value="His_Pase_superF_clade-1"/>
</dbReference>
<dbReference type="CDD" id="cd07067">
    <property type="entry name" value="HP_PGM_like"/>
    <property type="match status" value="1"/>
</dbReference>
<keyword evidence="1" id="KW-0378">Hydrolase</keyword>
<dbReference type="Gene3D" id="3.40.50.1240">
    <property type="entry name" value="Phosphoglycerate mutase-like"/>
    <property type="match status" value="1"/>
</dbReference>
<dbReference type="InterPro" id="IPR029033">
    <property type="entry name" value="His_PPase_superfam"/>
</dbReference>
<dbReference type="Pfam" id="PF00300">
    <property type="entry name" value="His_Phos_1"/>
    <property type="match status" value="1"/>
</dbReference>
<dbReference type="GO" id="GO:0045820">
    <property type="term" value="P:negative regulation of glycolytic process"/>
    <property type="evidence" value="ECO:0007669"/>
    <property type="project" value="TreeGrafter"/>
</dbReference>
<organism evidence="4">
    <name type="scientific">Candidatus Moduliflexus flocculans</name>
    <dbReference type="NCBI Taxonomy" id="1499966"/>
    <lineage>
        <taxon>Bacteria</taxon>
        <taxon>Candidatus Moduliflexota</taxon>
        <taxon>Candidatus Moduliflexia</taxon>
        <taxon>Candidatus Moduliflexales</taxon>
        <taxon>Candidatus Moduliflexaceae</taxon>
    </lineage>
</organism>
<evidence type="ECO:0000256" key="2">
    <source>
        <dbReference type="PIRSR" id="PIRSR613078-1"/>
    </source>
</evidence>
<accession>A0A0S6VWB2</accession>
<dbReference type="InterPro" id="IPR051695">
    <property type="entry name" value="Phosphoglycerate_Mutase"/>
</dbReference>
<dbReference type="EMBL" id="DF820456">
    <property type="protein sequence ID" value="GAK50207.1"/>
    <property type="molecule type" value="Genomic_DNA"/>
</dbReference>
<sequence length="214" mass="23967">MATHATEIYLVRHGETTLTNAKQYVGATDIPLSEHGRTQAQRLSEKLRDTHFDACYCSPLGRCRETAQIIAAPHQLALNIVDALREIDYGKWELLTVSEMKALRPDIYVEWERDPANVQAPEGESGDEVLARIRPAFDALAAAHPGQRILIVAHRTVNRIWLCHLLGHPIAAYRSAVGQDLTALNVLRYDPEVAPHFSVVLMNDTTHLNVNTRH</sequence>
<feature type="active site" description="Proton donor/acceptor" evidence="2">
    <location>
        <position position="86"/>
    </location>
</feature>
<dbReference type="STRING" id="1499966.U14_01434"/>
<evidence type="ECO:0000313" key="4">
    <source>
        <dbReference type="EMBL" id="GAK50207.1"/>
    </source>
</evidence>
<evidence type="ECO:0000256" key="3">
    <source>
        <dbReference type="PIRSR" id="PIRSR613078-2"/>
    </source>
</evidence>
<dbReference type="Proteomes" id="UP000030700">
    <property type="component" value="Unassembled WGS sequence"/>
</dbReference>
<dbReference type="SUPFAM" id="SSF53254">
    <property type="entry name" value="Phosphoglycerate mutase-like"/>
    <property type="match status" value="1"/>
</dbReference>
<dbReference type="PANTHER" id="PTHR46517:SF1">
    <property type="entry name" value="FRUCTOSE-2,6-BISPHOSPHATASE TIGAR"/>
    <property type="match status" value="1"/>
</dbReference>
<evidence type="ECO:0000256" key="1">
    <source>
        <dbReference type="ARBA" id="ARBA00022801"/>
    </source>
</evidence>
<dbReference type="GO" id="GO:0004331">
    <property type="term" value="F:fructose-2,6-bisphosphate 2-phosphatase activity"/>
    <property type="evidence" value="ECO:0007669"/>
    <property type="project" value="TreeGrafter"/>
</dbReference>
<dbReference type="AlphaFoldDB" id="A0A0S6VWB2"/>